<dbReference type="EMBL" id="VHSH01000003">
    <property type="protein sequence ID" value="TQV80642.1"/>
    <property type="molecule type" value="Genomic_DNA"/>
</dbReference>
<gene>
    <name evidence="4" type="primary">dprA</name>
    <name evidence="4" type="ORF">FKG95_10800</name>
</gene>
<evidence type="ECO:0000256" key="1">
    <source>
        <dbReference type="ARBA" id="ARBA00006525"/>
    </source>
</evidence>
<dbReference type="SUPFAM" id="SSF102405">
    <property type="entry name" value="MCP/YpsA-like"/>
    <property type="match status" value="1"/>
</dbReference>
<comment type="caution">
    <text evidence="4">The sequence shown here is derived from an EMBL/GenBank/DDBJ whole genome shotgun (WGS) entry which is preliminary data.</text>
</comment>
<name>A0A545TTT9_9PROT</name>
<keyword evidence="5" id="KW-1185">Reference proteome</keyword>
<evidence type="ECO:0000313" key="5">
    <source>
        <dbReference type="Proteomes" id="UP000315252"/>
    </source>
</evidence>
<dbReference type="InterPro" id="IPR003488">
    <property type="entry name" value="DprA"/>
</dbReference>
<proteinExistence type="inferred from homology"/>
<evidence type="ECO:0000313" key="4">
    <source>
        <dbReference type="EMBL" id="TQV80642.1"/>
    </source>
</evidence>
<dbReference type="Pfam" id="PF17782">
    <property type="entry name" value="WHD_DprA"/>
    <property type="match status" value="1"/>
</dbReference>
<feature type="domain" description="DprA winged helix" evidence="3">
    <location>
        <begin position="313"/>
        <end position="369"/>
    </location>
</feature>
<dbReference type="OrthoDB" id="9785707at2"/>
<dbReference type="Pfam" id="PF02481">
    <property type="entry name" value="DNA_processg_A"/>
    <property type="match status" value="1"/>
</dbReference>
<dbReference type="AlphaFoldDB" id="A0A545TTT9"/>
<dbReference type="InterPro" id="IPR057666">
    <property type="entry name" value="DrpA_SLOG"/>
</dbReference>
<protein>
    <submittedName>
        <fullName evidence="4">DNA-protecting protein DprA</fullName>
    </submittedName>
</protein>
<evidence type="ECO:0000259" key="3">
    <source>
        <dbReference type="Pfam" id="PF17782"/>
    </source>
</evidence>
<dbReference type="PANTHER" id="PTHR43022">
    <property type="entry name" value="PROTEIN SMF"/>
    <property type="match status" value="1"/>
</dbReference>
<dbReference type="GO" id="GO:0009294">
    <property type="term" value="P:DNA-mediated transformation"/>
    <property type="evidence" value="ECO:0007669"/>
    <property type="project" value="InterPro"/>
</dbReference>
<dbReference type="Proteomes" id="UP000315252">
    <property type="component" value="Unassembled WGS sequence"/>
</dbReference>
<organism evidence="4 5">
    <name type="scientific">Denitrobaculum tricleocarpae</name>
    <dbReference type="NCBI Taxonomy" id="2591009"/>
    <lineage>
        <taxon>Bacteria</taxon>
        <taxon>Pseudomonadati</taxon>
        <taxon>Pseudomonadota</taxon>
        <taxon>Alphaproteobacteria</taxon>
        <taxon>Rhodospirillales</taxon>
        <taxon>Rhodospirillaceae</taxon>
        <taxon>Denitrobaculum</taxon>
    </lineage>
</organism>
<dbReference type="Gene3D" id="1.10.10.10">
    <property type="entry name" value="Winged helix-like DNA-binding domain superfamily/Winged helix DNA-binding domain"/>
    <property type="match status" value="1"/>
</dbReference>
<evidence type="ECO:0000259" key="2">
    <source>
        <dbReference type="Pfam" id="PF02481"/>
    </source>
</evidence>
<dbReference type="Gene3D" id="3.40.50.450">
    <property type="match status" value="1"/>
</dbReference>
<accession>A0A545TTT9</accession>
<dbReference type="NCBIfam" id="TIGR00732">
    <property type="entry name" value="dprA"/>
    <property type="match status" value="1"/>
</dbReference>
<reference evidence="4 5" key="1">
    <citation type="submission" date="2019-06" db="EMBL/GenBank/DDBJ databases">
        <title>Whole genome sequence for Rhodospirillaceae sp. R148.</title>
        <authorList>
            <person name="Wang G."/>
        </authorList>
    </citation>
    <scope>NUCLEOTIDE SEQUENCE [LARGE SCALE GENOMIC DNA]</scope>
    <source>
        <strain evidence="4 5">R148</strain>
    </source>
</reference>
<sequence>MISTQDSARNEREIIDSLQLSRSRSIGPVTFRQLTARFGSAGEAIAALPGLLRKRNHTARFSLRPRGEAEREFDAIAKLGAWVIPLQSVSYPAALAATEDAPPVLIGLGDQKLMTRKAIAVVGARNASANGRRLARQFAADLGREGLIVASGLARGIDTAAHQGSLHSGTLAVVAGGLDVIYPPENEDLYNAIVEQGTVLSEMAPGTRPQARYFPRRNRIVSGLSLGVLVVEAARNSGSLITARLALEQGREVFAVPGSPLDPRSQGGNDLIRQGAILTESTEDILRAVESSFEKPPIAPQALEKAVFCTPANDENEIAEAHGDIVSLLSDTPVAVDELIRQCQLSPAAVSSAILELELTGAVDRLPGNMVALRSGTAARTAF</sequence>
<dbReference type="PANTHER" id="PTHR43022:SF1">
    <property type="entry name" value="PROTEIN SMF"/>
    <property type="match status" value="1"/>
</dbReference>
<dbReference type="Pfam" id="PF21102">
    <property type="entry name" value="DprA_N"/>
    <property type="match status" value="1"/>
</dbReference>
<dbReference type="RefSeq" id="WP_142896356.1">
    <property type="nucleotide sequence ID" value="NZ_ML660054.1"/>
</dbReference>
<comment type="similarity">
    <text evidence="1">Belongs to the DprA/Smf family.</text>
</comment>
<dbReference type="InterPro" id="IPR041614">
    <property type="entry name" value="DprA_WH"/>
</dbReference>
<dbReference type="InterPro" id="IPR036388">
    <property type="entry name" value="WH-like_DNA-bd_sf"/>
</dbReference>
<feature type="domain" description="Smf/DprA SLOG" evidence="2">
    <location>
        <begin position="84"/>
        <end position="289"/>
    </location>
</feature>